<proteinExistence type="predicted"/>
<comment type="caution">
    <text evidence="2">The sequence shown here is derived from an EMBL/GenBank/DDBJ whole genome shotgun (WGS) entry which is preliminary data.</text>
</comment>
<dbReference type="Proteomes" id="UP001140094">
    <property type="component" value="Unassembled WGS sequence"/>
</dbReference>
<dbReference type="EMBL" id="JANBUO010002800">
    <property type="protein sequence ID" value="KAJ2793706.1"/>
    <property type="molecule type" value="Genomic_DNA"/>
</dbReference>
<protein>
    <submittedName>
        <fullName evidence="2">Uncharacterized protein</fullName>
    </submittedName>
</protein>
<feature type="compositionally biased region" description="Low complexity" evidence="1">
    <location>
        <begin position="1"/>
        <end position="32"/>
    </location>
</feature>
<dbReference type="AlphaFoldDB" id="A0A9W8LR58"/>
<feature type="compositionally biased region" description="Polar residues" evidence="1">
    <location>
        <begin position="134"/>
        <end position="150"/>
    </location>
</feature>
<organism evidence="2 3">
    <name type="scientific">Coemansia guatemalensis</name>
    <dbReference type="NCBI Taxonomy" id="2761395"/>
    <lineage>
        <taxon>Eukaryota</taxon>
        <taxon>Fungi</taxon>
        <taxon>Fungi incertae sedis</taxon>
        <taxon>Zoopagomycota</taxon>
        <taxon>Kickxellomycotina</taxon>
        <taxon>Kickxellomycetes</taxon>
        <taxon>Kickxellales</taxon>
        <taxon>Kickxellaceae</taxon>
        <taxon>Coemansia</taxon>
    </lineage>
</organism>
<feature type="region of interest" description="Disordered" evidence="1">
    <location>
        <begin position="106"/>
        <end position="261"/>
    </location>
</feature>
<reference evidence="2" key="1">
    <citation type="submission" date="2022-07" db="EMBL/GenBank/DDBJ databases">
        <title>Phylogenomic reconstructions and comparative analyses of Kickxellomycotina fungi.</title>
        <authorList>
            <person name="Reynolds N.K."/>
            <person name="Stajich J.E."/>
            <person name="Barry K."/>
            <person name="Grigoriev I.V."/>
            <person name="Crous P."/>
            <person name="Smith M.E."/>
        </authorList>
    </citation>
    <scope>NUCLEOTIDE SEQUENCE</scope>
    <source>
        <strain evidence="2">NRRL 1565</strain>
    </source>
</reference>
<sequence length="261" mass="26236">NVISAAKSTFSKAASSTTAAASGGAATLDASAPTQVRADSEETAVTASWMPMPAAEEALATDKPVASQQSPKITVAPTAAVNQSDAPDSPVYAGLVTEADRGSNATAIGSPLASPTLPPEITAAACSPGAGTRESPTASSTKNDAFQSAATVPGVATASPGNLSTHAVTPKQKPPRLPEMPRMHSDSAAVAGKATAVDPLADLRARLKKKQSSPQLSKAKSSSQLPGSDSELPQPTTTSNKVATAKPKKSVRNLVAMFEKP</sequence>
<name>A0A9W8LR58_9FUNG</name>
<evidence type="ECO:0000313" key="2">
    <source>
        <dbReference type="EMBL" id="KAJ2793706.1"/>
    </source>
</evidence>
<accession>A0A9W8LR58</accession>
<feature type="compositionally biased region" description="Low complexity" evidence="1">
    <location>
        <begin position="212"/>
        <end position="226"/>
    </location>
</feature>
<feature type="compositionally biased region" description="Polar residues" evidence="1">
    <location>
        <begin position="231"/>
        <end position="242"/>
    </location>
</feature>
<evidence type="ECO:0000256" key="1">
    <source>
        <dbReference type="SAM" id="MobiDB-lite"/>
    </source>
</evidence>
<keyword evidence="3" id="KW-1185">Reference proteome</keyword>
<feature type="non-terminal residue" evidence="2">
    <location>
        <position position="1"/>
    </location>
</feature>
<feature type="region of interest" description="Disordered" evidence="1">
    <location>
        <begin position="1"/>
        <end position="87"/>
    </location>
</feature>
<evidence type="ECO:0000313" key="3">
    <source>
        <dbReference type="Proteomes" id="UP001140094"/>
    </source>
</evidence>
<gene>
    <name evidence="2" type="ORF">H4R20_006461</name>
</gene>